<dbReference type="Proteomes" id="UP000324701">
    <property type="component" value="Unassembled WGS sequence"/>
</dbReference>
<feature type="non-terminal residue" evidence="1">
    <location>
        <position position="1"/>
    </location>
</feature>
<comment type="caution">
    <text evidence="1">The sequence shown here is derived from an EMBL/GenBank/DDBJ whole genome shotgun (WGS) entry which is preliminary data.</text>
</comment>
<evidence type="ECO:0000313" key="2">
    <source>
        <dbReference type="Proteomes" id="UP000324701"/>
    </source>
</evidence>
<name>A0A5B1BTS2_MYCSI</name>
<keyword evidence="2" id="KW-1185">Reference proteome</keyword>
<dbReference type="SUPFAM" id="SSF69118">
    <property type="entry name" value="AhpD-like"/>
    <property type="match status" value="1"/>
</dbReference>
<dbReference type="EMBL" id="VTZN01000033">
    <property type="protein sequence ID" value="KAA1250743.1"/>
    <property type="molecule type" value="Genomic_DNA"/>
</dbReference>
<reference evidence="1 2" key="1">
    <citation type="submission" date="2019-09" db="EMBL/GenBank/DDBJ databases">
        <title>Report of infection by Mycobacterium simiae a patient suffering from pulmonary tuberculosis.</title>
        <authorList>
            <person name="Mohanty P.S."/>
            <person name="Bansal A.K."/>
            <person name="Singh H."/>
            <person name="Sharma S."/>
            <person name="Patil S.A."/>
            <person name="Upadhaya P."/>
            <person name="Singh P.K."/>
            <person name="Kumar D."/>
            <person name="Kumar S."/>
            <person name="Singh R.K."/>
            <person name="Chaudhary B."/>
        </authorList>
    </citation>
    <scope>NUCLEOTIDE SEQUENCE [LARGE SCALE GENOMIC DNA]</scope>
    <source>
        <strain evidence="1 2">JAL-560-SIM</strain>
    </source>
</reference>
<proteinExistence type="predicted"/>
<sequence length="88" mass="9241">VAGLSVEQVAAARKADADDPKTAAILAFAVTVNEQRGQIDESALDTVRRAGVSDTEIAEVIGHVALNALTNYFNNVAQTEIDYPLVSA</sequence>
<dbReference type="PANTHER" id="PTHR35446:SF3">
    <property type="entry name" value="CMD DOMAIN-CONTAINING PROTEIN"/>
    <property type="match status" value="1"/>
</dbReference>
<accession>A0A5B1BTS2</accession>
<dbReference type="RefSeq" id="WP_373424938.1">
    <property type="nucleotide sequence ID" value="NZ_VTZN01000033.1"/>
</dbReference>
<protein>
    <submittedName>
        <fullName evidence="1">Carboxymuconolactone decarboxylase family protein</fullName>
    </submittedName>
</protein>
<evidence type="ECO:0000313" key="1">
    <source>
        <dbReference type="EMBL" id="KAA1250743.1"/>
    </source>
</evidence>
<organism evidence="1 2">
    <name type="scientific">Mycobacterium simiae</name>
    <name type="common">Mycobacterium habana</name>
    <dbReference type="NCBI Taxonomy" id="1784"/>
    <lineage>
        <taxon>Bacteria</taxon>
        <taxon>Bacillati</taxon>
        <taxon>Actinomycetota</taxon>
        <taxon>Actinomycetes</taxon>
        <taxon>Mycobacteriales</taxon>
        <taxon>Mycobacteriaceae</taxon>
        <taxon>Mycobacterium</taxon>
        <taxon>Mycobacterium simiae complex</taxon>
    </lineage>
</organism>
<dbReference type="Gene3D" id="1.20.1290.10">
    <property type="entry name" value="AhpD-like"/>
    <property type="match status" value="1"/>
</dbReference>
<dbReference type="InterPro" id="IPR029032">
    <property type="entry name" value="AhpD-like"/>
</dbReference>
<gene>
    <name evidence="1" type="ORF">F0Q45_07895</name>
</gene>
<dbReference type="AlphaFoldDB" id="A0A5B1BTS2"/>
<dbReference type="PANTHER" id="PTHR35446">
    <property type="entry name" value="SI:CH211-175M2.5"/>
    <property type="match status" value="1"/>
</dbReference>